<sequence length="307" mass="34090">MQLSEKRRSLLSELLQLNQLQWLTPGFRARQPTDPQMQIGCIEADAQLDMCSNHMLHADVKPRARTDHTQHGVARRSHACANQTPSVLSHDNSTGGQWGLLTSVELPEHAAALPLTESGRVEARCSVLGAPPLSAHLPASDLTSSDADSMATSLGYAVLILRLAADYLALQPLPYHSIFQGSRSSVWHHKRHRALDLHLEKASKAEWREATAMLNANALFLLARFGGSRAKAACAQVLEHIAHLPEVPCLTWELNCSEEQPWRCALDVELLEREGDEWDVVETPTVPTPEQLDDISHWEAAQWRGRL</sequence>
<dbReference type="GO" id="GO:0005768">
    <property type="term" value="C:endosome"/>
    <property type="evidence" value="ECO:0007669"/>
    <property type="project" value="TreeGrafter"/>
</dbReference>
<protein>
    <submittedName>
        <fullName evidence="2">Uncharacterized protein</fullName>
    </submittedName>
</protein>
<evidence type="ECO:0000256" key="1">
    <source>
        <dbReference type="ARBA" id="ARBA00023054"/>
    </source>
</evidence>
<dbReference type="PANTHER" id="PTHR15157:SF5">
    <property type="entry name" value="UV RADIATION RESISTANCE-ASSOCIATED GENE PROTEIN"/>
    <property type="match status" value="1"/>
</dbReference>
<name>A0A7S0IMW8_9EUKA</name>
<evidence type="ECO:0000313" key="2">
    <source>
        <dbReference type="EMBL" id="CAD8526715.1"/>
    </source>
</evidence>
<dbReference type="AlphaFoldDB" id="A0A7S0IMW8"/>
<reference evidence="2" key="1">
    <citation type="submission" date="2021-01" db="EMBL/GenBank/DDBJ databases">
        <authorList>
            <person name="Corre E."/>
            <person name="Pelletier E."/>
            <person name="Niang G."/>
            <person name="Scheremetjew M."/>
            <person name="Finn R."/>
            <person name="Kale V."/>
            <person name="Holt S."/>
            <person name="Cochrane G."/>
            <person name="Meng A."/>
            <person name="Brown T."/>
            <person name="Cohen L."/>
        </authorList>
    </citation>
    <scope>NUCLEOTIDE SEQUENCE</scope>
    <source>
        <strain evidence="2">RCC1130</strain>
    </source>
</reference>
<keyword evidence="1" id="KW-0175">Coiled coil</keyword>
<dbReference type="GO" id="GO:0000323">
    <property type="term" value="C:lytic vacuole"/>
    <property type="evidence" value="ECO:0007669"/>
    <property type="project" value="TreeGrafter"/>
</dbReference>
<gene>
    <name evidence="2" type="ORF">CLEP1334_LOCUS2030</name>
</gene>
<accession>A0A7S0IMW8</accession>
<dbReference type="PANTHER" id="PTHR15157">
    <property type="entry name" value="UV RADIATION RESISTANCE-ASSOCIATED GENE PROTEIN"/>
    <property type="match status" value="1"/>
</dbReference>
<dbReference type="EMBL" id="HBER01003990">
    <property type="protein sequence ID" value="CAD8526715.1"/>
    <property type="molecule type" value="Transcribed_RNA"/>
</dbReference>
<dbReference type="GO" id="GO:0035493">
    <property type="term" value="P:SNARE complex assembly"/>
    <property type="evidence" value="ECO:0007669"/>
    <property type="project" value="TreeGrafter"/>
</dbReference>
<organism evidence="2">
    <name type="scientific">Calcidiscus leptoporus</name>
    <dbReference type="NCBI Taxonomy" id="127549"/>
    <lineage>
        <taxon>Eukaryota</taxon>
        <taxon>Haptista</taxon>
        <taxon>Haptophyta</taxon>
        <taxon>Prymnesiophyceae</taxon>
        <taxon>Coccolithales</taxon>
        <taxon>Calcidiscaceae</taxon>
        <taxon>Calcidiscus</taxon>
    </lineage>
</organism>
<proteinExistence type="predicted"/>
<dbReference type="GO" id="GO:0000149">
    <property type="term" value="F:SNARE binding"/>
    <property type="evidence" value="ECO:0007669"/>
    <property type="project" value="TreeGrafter"/>
</dbReference>